<dbReference type="GO" id="GO:0022627">
    <property type="term" value="C:cytosolic small ribosomal subunit"/>
    <property type="evidence" value="ECO:0007669"/>
    <property type="project" value="TreeGrafter"/>
</dbReference>
<gene>
    <name evidence="2" type="ORF">DN069_30945</name>
</gene>
<dbReference type="InterPro" id="IPR050574">
    <property type="entry name" value="HPF/YfiA_ribosome-assoc"/>
</dbReference>
<organism evidence="2 3">
    <name type="scientific">Streptacidiphilus pinicola</name>
    <dbReference type="NCBI Taxonomy" id="2219663"/>
    <lineage>
        <taxon>Bacteria</taxon>
        <taxon>Bacillati</taxon>
        <taxon>Actinomycetota</taxon>
        <taxon>Actinomycetes</taxon>
        <taxon>Kitasatosporales</taxon>
        <taxon>Streptomycetaceae</taxon>
        <taxon>Streptacidiphilus</taxon>
    </lineage>
</organism>
<evidence type="ECO:0000313" key="2">
    <source>
        <dbReference type="EMBL" id="RAG81774.1"/>
    </source>
</evidence>
<dbReference type="OrthoDB" id="3825664at2"/>
<proteinExistence type="predicted"/>
<comment type="caution">
    <text evidence="2">The sequence shown here is derived from an EMBL/GenBank/DDBJ whole genome shotgun (WGS) entry which is preliminary data.</text>
</comment>
<dbReference type="Gene3D" id="3.30.505.50">
    <property type="entry name" value="Sigma 54 modulation/S30EA ribosomal protein, C-terminal domain"/>
    <property type="match status" value="2"/>
</dbReference>
<name>A0A2X0IA00_9ACTN</name>
<dbReference type="Pfam" id="PF16321">
    <property type="entry name" value="Ribosom_S30AE_C"/>
    <property type="match status" value="1"/>
</dbReference>
<keyword evidence="3" id="KW-1185">Reference proteome</keyword>
<dbReference type="RefSeq" id="WP_111506551.1">
    <property type="nucleotide sequence ID" value="NZ_QKYN01000138.1"/>
</dbReference>
<dbReference type="PANTHER" id="PTHR33231:SF1">
    <property type="entry name" value="30S RIBOSOMAL PROTEIN"/>
    <property type="match status" value="1"/>
</dbReference>
<dbReference type="PANTHER" id="PTHR33231">
    <property type="entry name" value="30S RIBOSOMAL PROTEIN"/>
    <property type="match status" value="1"/>
</dbReference>
<evidence type="ECO:0000259" key="1">
    <source>
        <dbReference type="Pfam" id="PF16321"/>
    </source>
</evidence>
<protein>
    <recommendedName>
        <fullName evidence="1">Sigma 54 modulation/S30EA ribosomal protein C-terminal domain-containing protein</fullName>
    </recommendedName>
</protein>
<dbReference type="GO" id="GO:0043024">
    <property type="term" value="F:ribosomal small subunit binding"/>
    <property type="evidence" value="ECO:0007669"/>
    <property type="project" value="TreeGrafter"/>
</dbReference>
<dbReference type="InterPro" id="IPR032528">
    <property type="entry name" value="Ribosom_S30AE_C"/>
</dbReference>
<dbReference type="AlphaFoldDB" id="A0A2X0IA00"/>
<dbReference type="EMBL" id="QKYN01000138">
    <property type="protein sequence ID" value="RAG81774.1"/>
    <property type="molecule type" value="Genomic_DNA"/>
</dbReference>
<feature type="domain" description="Sigma 54 modulation/S30EA ribosomal protein C-terminal" evidence="1">
    <location>
        <begin position="137"/>
        <end position="189"/>
    </location>
</feature>
<dbReference type="Proteomes" id="UP000248889">
    <property type="component" value="Unassembled WGS sequence"/>
</dbReference>
<reference evidence="2 3" key="1">
    <citation type="submission" date="2018-06" db="EMBL/GenBank/DDBJ databases">
        <title>Streptacidiphilus pinicola sp. nov., isolated from pine grove soil.</title>
        <authorList>
            <person name="Roh S.G."/>
            <person name="Park S."/>
            <person name="Kim M.-K."/>
            <person name="Yun B.-R."/>
            <person name="Park J."/>
            <person name="Kim M.J."/>
            <person name="Kim Y.S."/>
            <person name="Kim S.B."/>
        </authorList>
    </citation>
    <scope>NUCLEOTIDE SEQUENCE [LARGE SCALE GENOMIC DNA]</scope>
    <source>
        <strain evidence="2 3">MMS16-CNU450</strain>
    </source>
</reference>
<sequence length="259" mass="29036">MNDAILVRADGVALDLAHEVRRRVTDLVGGTDSLVEALRVRLSRTHDTETEQTLCQVDAEVDGRRVRVQRLAADARLAGDRLIEGLRQRIAEVSLEWRPRPWTDRVDAPEELPAATREDVRPAVGWAERGRRAVLPAIARIKEPLLVWCAPEVAVRTLDAMDYQAHLFTDPSTEQDAVVYRAGPTGYRLASTEPTTAPRYDASLLTLCPRPAPLLSDREAVERCERSELSTLFYADPTSGRGRLLYRRFDGRFGLVRGE</sequence>
<accession>A0A2X0IA00</accession>
<dbReference type="InterPro" id="IPR038416">
    <property type="entry name" value="Ribosom_S30AE_C_sf"/>
</dbReference>
<dbReference type="GO" id="GO:0045900">
    <property type="term" value="P:negative regulation of translational elongation"/>
    <property type="evidence" value="ECO:0007669"/>
    <property type="project" value="TreeGrafter"/>
</dbReference>
<evidence type="ECO:0000313" key="3">
    <source>
        <dbReference type="Proteomes" id="UP000248889"/>
    </source>
</evidence>